<dbReference type="Proteomes" id="UP000321832">
    <property type="component" value="Unassembled WGS sequence"/>
</dbReference>
<dbReference type="AlphaFoldDB" id="A0A5C6U2K5"/>
<gene>
    <name evidence="1" type="ORF">FSC37_19650</name>
</gene>
<evidence type="ECO:0000313" key="1">
    <source>
        <dbReference type="EMBL" id="TXC67134.1"/>
    </source>
</evidence>
<name>A0A5C6U2K5_9BURK</name>
<comment type="caution">
    <text evidence="1">The sequence shown here is derived from an EMBL/GenBank/DDBJ whole genome shotgun (WGS) entry which is preliminary data.</text>
</comment>
<reference evidence="1 2" key="1">
    <citation type="submission" date="2019-08" db="EMBL/GenBank/DDBJ databases">
        <authorList>
            <person name="Khan S.A."/>
            <person name="Jeon C.O."/>
            <person name="Jeong S.E."/>
        </authorList>
    </citation>
    <scope>NUCLEOTIDE SEQUENCE [LARGE SCALE GENOMIC DNA]</scope>
    <source>
        <strain evidence="2">IMCC1728</strain>
    </source>
</reference>
<evidence type="ECO:0000313" key="2">
    <source>
        <dbReference type="Proteomes" id="UP000321832"/>
    </source>
</evidence>
<protein>
    <submittedName>
        <fullName evidence="1">Uncharacterized protein</fullName>
    </submittedName>
</protein>
<keyword evidence="2" id="KW-1185">Reference proteome</keyword>
<sequence length="64" mass="7062">MTVLSSHYADRRELIDEAVMRVGLPADQLGFMPMIGPVSDQWVALVSLSDGEPRGYLPLDGFIK</sequence>
<organism evidence="1 2">
    <name type="scientific">Piscinibacter aquaticus</name>
    <dbReference type="NCBI Taxonomy" id="392597"/>
    <lineage>
        <taxon>Bacteria</taxon>
        <taxon>Pseudomonadati</taxon>
        <taxon>Pseudomonadota</taxon>
        <taxon>Betaproteobacteria</taxon>
        <taxon>Burkholderiales</taxon>
        <taxon>Sphaerotilaceae</taxon>
        <taxon>Piscinibacter</taxon>
    </lineage>
</organism>
<accession>A0A5C6U2K5</accession>
<dbReference type="EMBL" id="VOPW01000001">
    <property type="protein sequence ID" value="TXC67134.1"/>
    <property type="molecule type" value="Genomic_DNA"/>
</dbReference>
<proteinExistence type="predicted"/>